<keyword evidence="3" id="KW-1185">Reference proteome</keyword>
<feature type="compositionally biased region" description="Basic and acidic residues" evidence="1">
    <location>
        <begin position="1"/>
        <end position="10"/>
    </location>
</feature>
<name>A0AAN7S5C0_MYCAM</name>
<accession>A0AAN7S5C0</accession>
<proteinExistence type="predicted"/>
<dbReference type="Proteomes" id="UP001333110">
    <property type="component" value="Unassembled WGS sequence"/>
</dbReference>
<dbReference type="EMBL" id="JAUNZN010000006">
    <property type="protein sequence ID" value="KAK4820156.1"/>
    <property type="molecule type" value="Genomic_DNA"/>
</dbReference>
<evidence type="ECO:0000313" key="3">
    <source>
        <dbReference type="Proteomes" id="UP001333110"/>
    </source>
</evidence>
<sequence length="619" mass="68717">MEVERKKYCTSEEPATPGASVDDTGQFIEGRGDSHSSSISSHFINPFPGYPVPQSHQAEPSLLLPGVPIGKDDACNKMEKDWGEGWRLNHFPGQPVPMLDNPFSEVKFPNIQSKPPLAQLEAISSCPITCYLGEETDPHLCTTSFQAKQPQLPQLLLIRLVLQTLHQLRCPSLDSLQHLNVSLVALALLEHLDSTGKLTMSCPKRTQLGHNGVCPLNCAQSEQDEWISSLREGGTQLINAPPRLSESPMEESPRTMLLMALPFSACLQEITSNIYSNSASVTSKKDGKHPQQLSAFDNYLWIKGSHISLPVKEEYFSQVKKGLLGQGYDPEVSSPTAVEEKTLAQIDFNPQLALLMQERQNRKRNMAYCRGEKLPHKMYETTSEVEPEPELLGNFEYTSVQSRPLLASAPYMNQQCALEAKAANIILGCIRKSIASRSRDVILPLLSALYKRDINILEQVEQRATRTIKGLEHLTFLTVQNGIFLLLLVTIKPHAAFFNDDIIPLYLLLVELSMLSMTPYGVECPFGQLGSAVLAVSPPSFLCTPSLLAAWPPSWATMPSEIDLLQRGLTHSHSPFTSKPTPTWPYPWLQSLQGCTCSVVGLSMATRFEVLQHDLMHTH</sequence>
<gene>
    <name evidence="2" type="ORF">QYF61_020531</name>
</gene>
<evidence type="ECO:0000256" key="1">
    <source>
        <dbReference type="SAM" id="MobiDB-lite"/>
    </source>
</evidence>
<comment type="caution">
    <text evidence="2">The sequence shown here is derived from an EMBL/GenBank/DDBJ whole genome shotgun (WGS) entry which is preliminary data.</text>
</comment>
<feature type="region of interest" description="Disordered" evidence="1">
    <location>
        <begin position="1"/>
        <end position="24"/>
    </location>
</feature>
<protein>
    <submittedName>
        <fullName evidence="2">Uncharacterized protein</fullName>
    </submittedName>
</protein>
<dbReference type="AlphaFoldDB" id="A0AAN7S5C0"/>
<organism evidence="2 3">
    <name type="scientific">Mycteria americana</name>
    <name type="common">Wood stork</name>
    <dbReference type="NCBI Taxonomy" id="33587"/>
    <lineage>
        <taxon>Eukaryota</taxon>
        <taxon>Metazoa</taxon>
        <taxon>Chordata</taxon>
        <taxon>Craniata</taxon>
        <taxon>Vertebrata</taxon>
        <taxon>Euteleostomi</taxon>
        <taxon>Archelosauria</taxon>
        <taxon>Archosauria</taxon>
        <taxon>Dinosauria</taxon>
        <taxon>Saurischia</taxon>
        <taxon>Theropoda</taxon>
        <taxon>Coelurosauria</taxon>
        <taxon>Aves</taxon>
        <taxon>Neognathae</taxon>
        <taxon>Neoaves</taxon>
        <taxon>Aequornithes</taxon>
        <taxon>Ciconiiformes</taxon>
        <taxon>Ciconiidae</taxon>
        <taxon>Mycteria</taxon>
    </lineage>
</organism>
<evidence type="ECO:0000313" key="2">
    <source>
        <dbReference type="EMBL" id="KAK4820156.1"/>
    </source>
</evidence>
<reference evidence="2 3" key="1">
    <citation type="journal article" date="2023" name="J. Hered.">
        <title>Chromosome-level genome of the wood stork (Mycteria americana) provides insight into avian chromosome evolution.</title>
        <authorList>
            <person name="Flamio R. Jr."/>
            <person name="Ramstad K.M."/>
        </authorList>
    </citation>
    <scope>NUCLEOTIDE SEQUENCE [LARGE SCALE GENOMIC DNA]</scope>
    <source>
        <strain evidence="2">JAX WOST 10</strain>
    </source>
</reference>